<accession>A0A5E4FJ11</accession>
<dbReference type="Gramene" id="VVA27229">
    <property type="protein sequence ID" value="VVA27229"/>
    <property type="gene ID" value="Prudul26B003287"/>
</dbReference>
<evidence type="ECO:0000256" key="1">
    <source>
        <dbReference type="SAM" id="MobiDB-lite"/>
    </source>
</evidence>
<name>A0A5E4FJ11_PRUDU</name>
<organism evidence="2 3">
    <name type="scientific">Prunus dulcis</name>
    <name type="common">Almond</name>
    <name type="synonym">Amygdalus dulcis</name>
    <dbReference type="NCBI Taxonomy" id="3755"/>
    <lineage>
        <taxon>Eukaryota</taxon>
        <taxon>Viridiplantae</taxon>
        <taxon>Streptophyta</taxon>
        <taxon>Embryophyta</taxon>
        <taxon>Tracheophyta</taxon>
        <taxon>Spermatophyta</taxon>
        <taxon>Magnoliopsida</taxon>
        <taxon>eudicotyledons</taxon>
        <taxon>Gunneridae</taxon>
        <taxon>Pentapetalae</taxon>
        <taxon>rosids</taxon>
        <taxon>fabids</taxon>
        <taxon>Rosales</taxon>
        <taxon>Rosaceae</taxon>
        <taxon>Amygdaloideae</taxon>
        <taxon>Amygdaleae</taxon>
        <taxon>Prunus</taxon>
    </lineage>
</organism>
<evidence type="ECO:0000313" key="2">
    <source>
        <dbReference type="EMBL" id="VVA27229.1"/>
    </source>
</evidence>
<reference evidence="3" key="1">
    <citation type="journal article" date="2020" name="Plant J.">
        <title>Transposons played a major role in the diversification between the closely related almond and peach genomes: results from the almond genome sequence.</title>
        <authorList>
            <person name="Alioto T."/>
            <person name="Alexiou K.G."/>
            <person name="Bardil A."/>
            <person name="Barteri F."/>
            <person name="Castanera R."/>
            <person name="Cruz F."/>
            <person name="Dhingra A."/>
            <person name="Duval H."/>
            <person name="Fernandez I Marti A."/>
            <person name="Frias L."/>
            <person name="Galan B."/>
            <person name="Garcia J.L."/>
            <person name="Howad W."/>
            <person name="Gomez-Garrido J."/>
            <person name="Gut M."/>
            <person name="Julca I."/>
            <person name="Morata J."/>
            <person name="Puigdomenech P."/>
            <person name="Ribeca P."/>
            <person name="Rubio Cabetas M.J."/>
            <person name="Vlasova A."/>
            <person name="Wirthensohn M."/>
            <person name="Garcia-Mas J."/>
            <person name="Gabaldon T."/>
            <person name="Casacuberta J.M."/>
            <person name="Arus P."/>
        </authorList>
    </citation>
    <scope>NUCLEOTIDE SEQUENCE [LARGE SCALE GENOMIC DNA]</scope>
    <source>
        <strain evidence="3">cv. Texas</strain>
    </source>
</reference>
<dbReference type="InParanoid" id="A0A5E4FJ11"/>
<dbReference type="AlphaFoldDB" id="A0A5E4FJ11"/>
<sequence>MGHKGDGGWKSVAYNAVAAIFSAQYNIEVSADNIKNRVKTWKGAEACVEAAEVMTRDSEPNNFVDLGADIQGFENSHIDDVSPNSSCPKKRNQPSYDNRPPKKRGTPNVLADSVAKMASSFEQFINATMQF</sequence>
<proteinExistence type="predicted"/>
<protein>
    <submittedName>
        <fullName evidence="2">PREDICTED: COLO4_23578</fullName>
    </submittedName>
</protein>
<dbReference type="EMBL" id="CABIKO010000118">
    <property type="protein sequence ID" value="VVA27229.1"/>
    <property type="molecule type" value="Genomic_DNA"/>
</dbReference>
<dbReference type="Proteomes" id="UP000327085">
    <property type="component" value="Chromosome 1"/>
</dbReference>
<gene>
    <name evidence="2" type="ORF">ALMOND_2B003287</name>
</gene>
<evidence type="ECO:0000313" key="3">
    <source>
        <dbReference type="Proteomes" id="UP000327085"/>
    </source>
</evidence>
<feature type="region of interest" description="Disordered" evidence="1">
    <location>
        <begin position="75"/>
        <end position="108"/>
    </location>
</feature>